<comment type="caution">
    <text evidence="2">The sequence shown here is derived from an EMBL/GenBank/DDBJ whole genome shotgun (WGS) entry which is preliminary data.</text>
</comment>
<name>A0ABP5S510_9ACTN</name>
<proteinExistence type="predicted"/>
<sequence length="136" mass="14864">MRKRIAAALAALAVSLLAGFGIASPAAAASETNYAVDADWTGSCASPRYTPNVDGCVQSNGDDLWVKDNVANGYGVKLRWYDQDGTRTGECIDNLGQAKAWTYCNKDFTDGHDIRWSVCWDSANGWDCSDWWTTRV</sequence>
<gene>
    <name evidence="2" type="ORF">GCM10010403_05750</name>
</gene>
<organism evidence="2 3">
    <name type="scientific">Glycomyces rutgersensis</name>
    <dbReference type="NCBI Taxonomy" id="58115"/>
    <lineage>
        <taxon>Bacteria</taxon>
        <taxon>Bacillati</taxon>
        <taxon>Actinomycetota</taxon>
        <taxon>Actinomycetes</taxon>
        <taxon>Glycomycetales</taxon>
        <taxon>Glycomycetaceae</taxon>
        <taxon>Glycomyces</taxon>
    </lineage>
</organism>
<evidence type="ECO:0008006" key="4">
    <source>
        <dbReference type="Google" id="ProtNLM"/>
    </source>
</evidence>
<accession>A0ABP5S510</accession>
<evidence type="ECO:0000313" key="2">
    <source>
        <dbReference type="EMBL" id="GAA2319466.1"/>
    </source>
</evidence>
<protein>
    <recommendedName>
        <fullName evidence="4">Secreted protein</fullName>
    </recommendedName>
</protein>
<keyword evidence="3" id="KW-1185">Reference proteome</keyword>
<reference evidence="3" key="1">
    <citation type="journal article" date="2019" name="Int. J. Syst. Evol. Microbiol.">
        <title>The Global Catalogue of Microorganisms (GCM) 10K type strain sequencing project: providing services to taxonomists for standard genome sequencing and annotation.</title>
        <authorList>
            <consortium name="The Broad Institute Genomics Platform"/>
            <consortium name="The Broad Institute Genome Sequencing Center for Infectious Disease"/>
            <person name="Wu L."/>
            <person name="Ma J."/>
        </authorList>
    </citation>
    <scope>NUCLEOTIDE SEQUENCE [LARGE SCALE GENOMIC DNA]</scope>
    <source>
        <strain evidence="3">JCM 6238</strain>
    </source>
</reference>
<evidence type="ECO:0000313" key="3">
    <source>
        <dbReference type="Proteomes" id="UP001501584"/>
    </source>
</evidence>
<dbReference type="EMBL" id="BAAASX010000001">
    <property type="protein sequence ID" value="GAA2319466.1"/>
    <property type="molecule type" value="Genomic_DNA"/>
</dbReference>
<feature type="signal peptide" evidence="1">
    <location>
        <begin position="1"/>
        <end position="28"/>
    </location>
</feature>
<keyword evidence="1" id="KW-0732">Signal</keyword>
<evidence type="ECO:0000256" key="1">
    <source>
        <dbReference type="SAM" id="SignalP"/>
    </source>
</evidence>
<dbReference type="Proteomes" id="UP001501584">
    <property type="component" value="Unassembled WGS sequence"/>
</dbReference>
<feature type="chain" id="PRO_5046648875" description="Secreted protein" evidence="1">
    <location>
        <begin position="29"/>
        <end position="136"/>
    </location>
</feature>